<name>F4S7F2_MELLP</name>
<feature type="compositionally biased region" description="Polar residues" evidence="1">
    <location>
        <begin position="1"/>
        <end position="11"/>
    </location>
</feature>
<dbReference type="OrthoDB" id="2507272at2759"/>
<evidence type="ECO:0000313" key="3">
    <source>
        <dbReference type="Proteomes" id="UP000001072"/>
    </source>
</evidence>
<dbReference type="EMBL" id="GL883159">
    <property type="protein sequence ID" value="EGF99396.1"/>
    <property type="molecule type" value="Genomic_DNA"/>
</dbReference>
<dbReference type="GeneID" id="18924776"/>
<dbReference type="HOGENOM" id="CLU_476562_0_0_1"/>
<protein>
    <submittedName>
        <fullName evidence="2">Uncharacterized protein</fullName>
    </submittedName>
</protein>
<organism evidence="3">
    <name type="scientific">Melampsora larici-populina (strain 98AG31 / pathotype 3-4-7)</name>
    <name type="common">Poplar leaf rust fungus</name>
    <dbReference type="NCBI Taxonomy" id="747676"/>
    <lineage>
        <taxon>Eukaryota</taxon>
        <taxon>Fungi</taxon>
        <taxon>Dikarya</taxon>
        <taxon>Basidiomycota</taxon>
        <taxon>Pucciniomycotina</taxon>
        <taxon>Pucciniomycetes</taxon>
        <taxon>Pucciniales</taxon>
        <taxon>Melampsoraceae</taxon>
        <taxon>Melampsora</taxon>
    </lineage>
</organism>
<dbReference type="VEuPathDB" id="FungiDB:MELLADRAFT_112735"/>
<dbReference type="InParanoid" id="F4S7F2"/>
<reference evidence="3" key="1">
    <citation type="journal article" date="2011" name="Proc. Natl. Acad. Sci. U.S.A.">
        <title>Obligate biotrophy features unraveled by the genomic analysis of rust fungi.</title>
        <authorList>
            <person name="Duplessis S."/>
            <person name="Cuomo C.A."/>
            <person name="Lin Y.-C."/>
            <person name="Aerts A."/>
            <person name="Tisserant E."/>
            <person name="Veneault-Fourrey C."/>
            <person name="Joly D.L."/>
            <person name="Hacquard S."/>
            <person name="Amselem J."/>
            <person name="Cantarel B.L."/>
            <person name="Chiu R."/>
            <person name="Coutinho P.M."/>
            <person name="Feau N."/>
            <person name="Field M."/>
            <person name="Frey P."/>
            <person name="Gelhaye E."/>
            <person name="Goldberg J."/>
            <person name="Grabherr M.G."/>
            <person name="Kodira C.D."/>
            <person name="Kohler A."/>
            <person name="Kuees U."/>
            <person name="Lindquist E.A."/>
            <person name="Lucas S.M."/>
            <person name="Mago R."/>
            <person name="Mauceli E."/>
            <person name="Morin E."/>
            <person name="Murat C."/>
            <person name="Pangilinan J.L."/>
            <person name="Park R."/>
            <person name="Pearson M."/>
            <person name="Quesneville H."/>
            <person name="Rouhier N."/>
            <person name="Sakthikumar S."/>
            <person name="Salamov A.A."/>
            <person name="Schmutz J."/>
            <person name="Selles B."/>
            <person name="Shapiro H."/>
            <person name="Tanguay P."/>
            <person name="Tuskan G.A."/>
            <person name="Henrissat B."/>
            <person name="Van de Peer Y."/>
            <person name="Rouze P."/>
            <person name="Ellis J.G."/>
            <person name="Dodds P.N."/>
            <person name="Schein J.E."/>
            <person name="Zhong S."/>
            <person name="Hamelin R.C."/>
            <person name="Grigoriev I.V."/>
            <person name="Szabo L.J."/>
            <person name="Martin F."/>
        </authorList>
    </citation>
    <scope>NUCLEOTIDE SEQUENCE [LARGE SCALE GENOMIC DNA]</scope>
    <source>
        <strain evidence="3">98AG31 / pathotype 3-4-7</strain>
    </source>
</reference>
<accession>F4S7F2</accession>
<keyword evidence="3" id="KW-1185">Reference proteome</keyword>
<dbReference type="Proteomes" id="UP000001072">
    <property type="component" value="Unassembled WGS sequence"/>
</dbReference>
<feature type="region of interest" description="Disordered" evidence="1">
    <location>
        <begin position="1"/>
        <end position="32"/>
    </location>
</feature>
<dbReference type="RefSeq" id="XP_007417333.1">
    <property type="nucleotide sequence ID" value="XM_007417271.1"/>
</dbReference>
<evidence type="ECO:0000313" key="2">
    <source>
        <dbReference type="EMBL" id="EGF99396.1"/>
    </source>
</evidence>
<sequence>MSTPSNTTNNVPGQTQQPPPHQQPRNDDGENDWKSLKFRANLAPKVKAACESLKEDGSNYVDWEFRLSNYVKNITATRNWLTDATIGRADTVGDVVVQQMIQHTIPTETARKVEDCNSAFDSMSYIKSLFFFPSCSAHTSMFKSIINVKLTDNMDINEYFRIIRSKFSDIKRAGFVWNEDSVMGMIFQTGVPTDYTNINITLNARLCTNPTSVISAKEVEEAIRAEKHNKPDEIEMNQLNLSNTNQHSPMNINVLSRQQRIPTPRLLPQPQAIQRTVNQSNYRQRANPNFRPLAPQQRVYTNNNVNAAVPMTRTNAPPNTQANYQAGPKSYQCFACGSADHWVRAFPYYLDANNNEFTVEPDDAYPLDNGPTGEDDKPNGIWASESHLTEEWDNPDEGVSDTGATHMITGDLSRLTDIHVLHRPIPISVATKNNKAFVTAKGTLHIRADDGSSIPIKNTYYSPAAQCTLILIPEIVESGGSWKGSNGAMRLSFPCGRTASAVYKNRKWVFYVMKAKAVCPVPRSPVRGDNAAPCEAPPPSQCDRPVIPFPYNARRLPHAINNTPYHTSTPTH</sequence>
<gene>
    <name evidence="2" type="ORF">MELLADRAFT_112735</name>
</gene>
<evidence type="ECO:0000256" key="1">
    <source>
        <dbReference type="SAM" id="MobiDB-lite"/>
    </source>
</evidence>
<dbReference type="KEGG" id="mlr:MELLADRAFT_112735"/>
<dbReference type="STRING" id="747676.F4S7F2"/>
<proteinExistence type="predicted"/>
<dbReference type="AlphaFoldDB" id="F4S7F2"/>